<evidence type="ECO:0000256" key="1">
    <source>
        <dbReference type="ARBA" id="ARBA00009437"/>
    </source>
</evidence>
<protein>
    <submittedName>
        <fullName evidence="6">LysR family transcriptional regulator</fullName>
    </submittedName>
</protein>
<evidence type="ECO:0000256" key="3">
    <source>
        <dbReference type="ARBA" id="ARBA00023125"/>
    </source>
</evidence>
<dbReference type="EMBL" id="QRDC01000019">
    <property type="protein sequence ID" value="KAA1275557.1"/>
    <property type="molecule type" value="Genomic_DNA"/>
</dbReference>
<dbReference type="GO" id="GO:0009891">
    <property type="term" value="P:positive regulation of biosynthetic process"/>
    <property type="evidence" value="ECO:0007669"/>
    <property type="project" value="UniProtKB-ARBA"/>
</dbReference>
<proteinExistence type="inferred from homology"/>
<dbReference type="RefSeq" id="WP_149692282.1">
    <property type="nucleotide sequence ID" value="NZ_QRDC01000019.1"/>
</dbReference>
<evidence type="ECO:0000256" key="4">
    <source>
        <dbReference type="ARBA" id="ARBA00023163"/>
    </source>
</evidence>
<keyword evidence="2" id="KW-0805">Transcription regulation</keyword>
<evidence type="ECO:0000259" key="5">
    <source>
        <dbReference type="PROSITE" id="PS50931"/>
    </source>
</evidence>
<dbReference type="InterPro" id="IPR058163">
    <property type="entry name" value="LysR-type_TF_proteobact-type"/>
</dbReference>
<dbReference type="InterPro" id="IPR036390">
    <property type="entry name" value="WH_DNA-bd_sf"/>
</dbReference>
<evidence type="ECO:0000313" key="7">
    <source>
        <dbReference type="Proteomes" id="UP000468420"/>
    </source>
</evidence>
<evidence type="ECO:0000256" key="2">
    <source>
        <dbReference type="ARBA" id="ARBA00023015"/>
    </source>
</evidence>
<dbReference type="AlphaFoldDB" id="A0A6N6JZ49"/>
<dbReference type="InterPro" id="IPR036388">
    <property type="entry name" value="WH-like_DNA-bd_sf"/>
</dbReference>
<keyword evidence="4" id="KW-0804">Transcription</keyword>
<evidence type="ECO:0000313" key="6">
    <source>
        <dbReference type="EMBL" id="KAA1275557.1"/>
    </source>
</evidence>
<name>A0A6N6JZ49_9ENTR</name>
<comment type="caution">
    <text evidence="6">The sequence shown here is derived from an EMBL/GenBank/DDBJ whole genome shotgun (WGS) entry which is preliminary data.</text>
</comment>
<dbReference type="InterPro" id="IPR005119">
    <property type="entry name" value="LysR_subst-bd"/>
</dbReference>
<feature type="domain" description="HTH lysR-type" evidence="5">
    <location>
        <begin position="1"/>
        <end position="61"/>
    </location>
</feature>
<dbReference type="Pfam" id="PF00126">
    <property type="entry name" value="HTH_1"/>
    <property type="match status" value="1"/>
</dbReference>
<keyword evidence="3" id="KW-0238">DNA-binding</keyword>
<dbReference type="PRINTS" id="PR00039">
    <property type="entry name" value="HTHLYSR"/>
</dbReference>
<dbReference type="FunFam" id="3.40.190.290:FF:000001">
    <property type="entry name" value="Transcriptional regulator, LysR family"/>
    <property type="match status" value="1"/>
</dbReference>
<dbReference type="FunFam" id="1.10.10.10:FF:000001">
    <property type="entry name" value="LysR family transcriptional regulator"/>
    <property type="match status" value="1"/>
</dbReference>
<dbReference type="PROSITE" id="PS50931">
    <property type="entry name" value="HTH_LYSR"/>
    <property type="match status" value="1"/>
</dbReference>
<dbReference type="SUPFAM" id="SSF53850">
    <property type="entry name" value="Periplasmic binding protein-like II"/>
    <property type="match status" value="1"/>
</dbReference>
<dbReference type="Proteomes" id="UP000468420">
    <property type="component" value="Unassembled WGS sequence"/>
</dbReference>
<accession>A0A6N6JZ49</accession>
<dbReference type="PANTHER" id="PTHR30537">
    <property type="entry name" value="HTH-TYPE TRANSCRIPTIONAL REGULATOR"/>
    <property type="match status" value="1"/>
</dbReference>
<dbReference type="GO" id="GO:0006351">
    <property type="term" value="P:DNA-templated transcription"/>
    <property type="evidence" value="ECO:0007669"/>
    <property type="project" value="TreeGrafter"/>
</dbReference>
<dbReference type="GO" id="GO:0003700">
    <property type="term" value="F:DNA-binding transcription factor activity"/>
    <property type="evidence" value="ECO:0007669"/>
    <property type="project" value="InterPro"/>
</dbReference>
<gene>
    <name evidence="6" type="ORF">DXF85_20325</name>
</gene>
<dbReference type="Pfam" id="PF03466">
    <property type="entry name" value="LysR_substrate"/>
    <property type="match status" value="1"/>
</dbReference>
<dbReference type="PANTHER" id="PTHR30537:SF72">
    <property type="entry name" value="LYSR FAMILY TRANSCRIPTIONAL REGULATOR"/>
    <property type="match status" value="1"/>
</dbReference>
<dbReference type="GO" id="GO:0043565">
    <property type="term" value="F:sequence-specific DNA binding"/>
    <property type="evidence" value="ECO:0007669"/>
    <property type="project" value="TreeGrafter"/>
</dbReference>
<comment type="similarity">
    <text evidence="1">Belongs to the LysR transcriptional regulatory family.</text>
</comment>
<dbReference type="CDD" id="cd08472">
    <property type="entry name" value="PBP2_CrgA_like_3"/>
    <property type="match status" value="1"/>
</dbReference>
<reference evidence="6 7" key="1">
    <citation type="submission" date="2018-08" db="EMBL/GenBank/DDBJ databases">
        <title>Complete genomic analysis of a Citrobacter pasteurii isolated from cockles (Cerastoderma edule) containing a new chromosomic qnrB allele.</title>
        <authorList>
            <person name="Rodrigues A."/>
            <person name="Baptista T."/>
            <person name="Quesada A."/>
            <person name="Campos M.J."/>
        </authorList>
    </citation>
    <scope>NUCLEOTIDE SEQUENCE [LARGE SCALE GENOMIC DNA]</scope>
    <source>
        <strain evidence="6 7">BA18</strain>
    </source>
</reference>
<dbReference type="Gene3D" id="1.10.10.10">
    <property type="entry name" value="Winged helix-like DNA-binding domain superfamily/Winged helix DNA-binding domain"/>
    <property type="match status" value="1"/>
</dbReference>
<organism evidence="6 7">
    <name type="scientific">Citrobacter pasteurii</name>
    <dbReference type="NCBI Taxonomy" id="1563222"/>
    <lineage>
        <taxon>Bacteria</taxon>
        <taxon>Pseudomonadati</taxon>
        <taxon>Pseudomonadota</taxon>
        <taxon>Gammaproteobacteria</taxon>
        <taxon>Enterobacterales</taxon>
        <taxon>Enterobacteriaceae</taxon>
        <taxon>Citrobacter</taxon>
    </lineage>
</organism>
<dbReference type="InterPro" id="IPR000847">
    <property type="entry name" value="LysR_HTH_N"/>
</dbReference>
<dbReference type="SUPFAM" id="SSF46785">
    <property type="entry name" value="Winged helix' DNA-binding domain"/>
    <property type="match status" value="1"/>
</dbReference>
<dbReference type="Gene3D" id="3.40.190.290">
    <property type="match status" value="1"/>
</dbReference>
<sequence>MRSSMFEYMSIFVQVVEQGGFAKAADVLHLHRPAVTKAIQHLEDDLGVKLLNRTTRKVSLTDEGDAFYQRTKILLGDVDDIMASFSPTRPPRGKLRVNAPLSLAHSVLVPALNDFQSRYPDIEIVLTSTDRRIDLLAEGIDCMIRIGELQDSSLVSRRLGEAKMVTCASPDYLQKHGVPQTPEDLSRHQALNFFSERHREALEWSFVREGETVSFIPTGHISVDNSDILLTGCLSGLGIIRGVHAVLAPWIQSGKLVEVLGDYAGEAKPVSVLYPSRRHLAPRVRVFIDWLCALFTEQKPRLQGLLQSE</sequence>